<dbReference type="HOGENOM" id="CLU_1687731_0_0_1"/>
<dbReference type="Proteomes" id="UP000053989">
    <property type="component" value="Unassembled WGS sequence"/>
</dbReference>
<protein>
    <submittedName>
        <fullName evidence="1">Uncharacterized protein</fullName>
    </submittedName>
</protein>
<gene>
    <name evidence="1" type="ORF">SCLCIDRAFT_26196</name>
</gene>
<dbReference type="InParanoid" id="A0A0C3A863"/>
<proteinExistence type="predicted"/>
<dbReference type="EMBL" id="KN822056">
    <property type="protein sequence ID" value="KIM61047.1"/>
    <property type="molecule type" value="Genomic_DNA"/>
</dbReference>
<organism evidence="1 2">
    <name type="scientific">Scleroderma citrinum Foug A</name>
    <dbReference type="NCBI Taxonomy" id="1036808"/>
    <lineage>
        <taxon>Eukaryota</taxon>
        <taxon>Fungi</taxon>
        <taxon>Dikarya</taxon>
        <taxon>Basidiomycota</taxon>
        <taxon>Agaricomycotina</taxon>
        <taxon>Agaricomycetes</taxon>
        <taxon>Agaricomycetidae</taxon>
        <taxon>Boletales</taxon>
        <taxon>Sclerodermatineae</taxon>
        <taxon>Sclerodermataceae</taxon>
        <taxon>Scleroderma</taxon>
    </lineage>
</organism>
<reference evidence="2" key="2">
    <citation type="submission" date="2015-01" db="EMBL/GenBank/DDBJ databases">
        <title>Evolutionary Origins and Diversification of the Mycorrhizal Mutualists.</title>
        <authorList>
            <consortium name="DOE Joint Genome Institute"/>
            <consortium name="Mycorrhizal Genomics Consortium"/>
            <person name="Kohler A."/>
            <person name="Kuo A."/>
            <person name="Nagy L.G."/>
            <person name="Floudas D."/>
            <person name="Copeland A."/>
            <person name="Barry K.W."/>
            <person name="Cichocki N."/>
            <person name="Veneault-Fourrey C."/>
            <person name="LaButti K."/>
            <person name="Lindquist E.A."/>
            <person name="Lipzen A."/>
            <person name="Lundell T."/>
            <person name="Morin E."/>
            <person name="Murat C."/>
            <person name="Riley R."/>
            <person name="Ohm R."/>
            <person name="Sun H."/>
            <person name="Tunlid A."/>
            <person name="Henrissat B."/>
            <person name="Grigoriev I.V."/>
            <person name="Hibbett D.S."/>
            <person name="Martin F."/>
        </authorList>
    </citation>
    <scope>NUCLEOTIDE SEQUENCE [LARGE SCALE GENOMIC DNA]</scope>
    <source>
        <strain evidence="2">Foug A</strain>
    </source>
</reference>
<evidence type="ECO:0000313" key="1">
    <source>
        <dbReference type="EMBL" id="KIM61047.1"/>
    </source>
</evidence>
<sequence length="156" mass="17193">MGSRRQLAGSLRKVGVYEEFDCSGSITDRFSLEWTDFAISILVDMAASVRRGPGFAESNDRFVNTSEMCATRYVQGKSVARIIPRPTHHACPYVCLLVVAPKNRHPSFVPGDFPLKAMDKLKAEMPVATSAIRHGFIQAQQVSAKPHHFCARSTPG</sequence>
<accession>A0A0C3A863</accession>
<evidence type="ECO:0000313" key="2">
    <source>
        <dbReference type="Proteomes" id="UP000053989"/>
    </source>
</evidence>
<reference evidence="1 2" key="1">
    <citation type="submission" date="2014-04" db="EMBL/GenBank/DDBJ databases">
        <authorList>
            <consortium name="DOE Joint Genome Institute"/>
            <person name="Kuo A."/>
            <person name="Kohler A."/>
            <person name="Nagy L.G."/>
            <person name="Floudas D."/>
            <person name="Copeland A."/>
            <person name="Barry K.W."/>
            <person name="Cichocki N."/>
            <person name="Veneault-Fourrey C."/>
            <person name="LaButti K."/>
            <person name="Lindquist E.A."/>
            <person name="Lipzen A."/>
            <person name="Lundell T."/>
            <person name="Morin E."/>
            <person name="Murat C."/>
            <person name="Sun H."/>
            <person name="Tunlid A."/>
            <person name="Henrissat B."/>
            <person name="Grigoriev I.V."/>
            <person name="Hibbett D.S."/>
            <person name="Martin F."/>
            <person name="Nordberg H.P."/>
            <person name="Cantor M.N."/>
            <person name="Hua S.X."/>
        </authorList>
    </citation>
    <scope>NUCLEOTIDE SEQUENCE [LARGE SCALE GENOMIC DNA]</scope>
    <source>
        <strain evidence="1 2">Foug A</strain>
    </source>
</reference>
<name>A0A0C3A863_9AGAM</name>
<dbReference type="AlphaFoldDB" id="A0A0C3A863"/>
<keyword evidence="2" id="KW-1185">Reference proteome</keyword>